<dbReference type="AlphaFoldDB" id="A0A4Y9SQE6"/>
<proteinExistence type="predicted"/>
<evidence type="ECO:0000313" key="2">
    <source>
        <dbReference type="Proteomes" id="UP000297258"/>
    </source>
</evidence>
<dbReference type="Proteomes" id="UP000297258">
    <property type="component" value="Unassembled WGS sequence"/>
</dbReference>
<sequence length="113" mass="12818">MFVYKKLKPLESVRSSKHNQSLSADTQPSIQANVQQPASTWNQIGQTLNQLLQDPFCMQKSCLEDHFSALTVENELNIHRTVCAKEALPAFSKFLFTINQAQPQRFSSQFVST</sequence>
<accession>A0A4Y9SQE6</accession>
<reference evidence="1 2" key="1">
    <citation type="submission" date="2019-03" db="EMBL/GenBank/DDBJ databases">
        <title>Draft genome of Massilia hortus sp. nov., a novel bacterial species of the Oxalobacteraceae family.</title>
        <authorList>
            <person name="Peta V."/>
            <person name="Raths R."/>
            <person name="Bucking H."/>
        </authorList>
    </citation>
    <scope>NUCLEOTIDE SEQUENCE [LARGE SCALE GENOMIC DNA]</scope>
    <source>
        <strain evidence="1 2">ONC3</strain>
    </source>
</reference>
<protein>
    <submittedName>
        <fullName evidence="1">Uncharacterized protein</fullName>
    </submittedName>
</protein>
<name>A0A4Y9SQE6_9BURK</name>
<dbReference type="EMBL" id="SPUM01000150">
    <property type="protein sequence ID" value="TFW27464.1"/>
    <property type="molecule type" value="Genomic_DNA"/>
</dbReference>
<dbReference type="RefSeq" id="WP_135192158.1">
    <property type="nucleotide sequence ID" value="NZ_SPUM01000150.1"/>
</dbReference>
<organism evidence="1 2">
    <name type="scientific">Massilia horti</name>
    <dbReference type="NCBI Taxonomy" id="2562153"/>
    <lineage>
        <taxon>Bacteria</taxon>
        <taxon>Pseudomonadati</taxon>
        <taxon>Pseudomonadota</taxon>
        <taxon>Betaproteobacteria</taxon>
        <taxon>Burkholderiales</taxon>
        <taxon>Oxalobacteraceae</taxon>
        <taxon>Telluria group</taxon>
        <taxon>Massilia</taxon>
    </lineage>
</organism>
<evidence type="ECO:0000313" key="1">
    <source>
        <dbReference type="EMBL" id="TFW27464.1"/>
    </source>
</evidence>
<gene>
    <name evidence="1" type="ORF">E4O92_23990</name>
</gene>
<keyword evidence="2" id="KW-1185">Reference proteome</keyword>
<comment type="caution">
    <text evidence="1">The sequence shown here is derived from an EMBL/GenBank/DDBJ whole genome shotgun (WGS) entry which is preliminary data.</text>
</comment>